<accession>A0AB38E522</accession>
<dbReference type="Proteomes" id="UP000234181">
    <property type="component" value="Unassembled WGS sequence"/>
</dbReference>
<gene>
    <name evidence="1" type="ORF">XAP6984_770060</name>
    <name evidence="2" type="ORF">XAP7430_730060</name>
</gene>
<protein>
    <submittedName>
        <fullName evidence="2">Uncharacterized protein</fullName>
    </submittedName>
</protein>
<sequence length="27" mass="2923">MTRCAPEGASTNASYTPPMLLLLLDRT</sequence>
<dbReference type="AlphaFoldDB" id="A0AB38E522"/>
<keyword evidence="4" id="KW-1185">Reference proteome</keyword>
<dbReference type="Proteomes" id="UP000234166">
    <property type="component" value="Unassembled WGS sequence"/>
</dbReference>
<evidence type="ECO:0000313" key="1">
    <source>
        <dbReference type="EMBL" id="SON86855.1"/>
    </source>
</evidence>
<name>A0AB38E522_XANCH</name>
<proteinExistence type="predicted"/>
<organism evidence="2 3">
    <name type="scientific">Xanthomonas campestris pv. phaseoli</name>
    <dbReference type="NCBI Taxonomy" id="317013"/>
    <lineage>
        <taxon>Bacteria</taxon>
        <taxon>Pseudomonadati</taxon>
        <taxon>Pseudomonadota</taxon>
        <taxon>Gammaproteobacteria</taxon>
        <taxon>Lysobacterales</taxon>
        <taxon>Lysobacteraceae</taxon>
        <taxon>Xanthomonas</taxon>
    </lineage>
</organism>
<reference evidence="3 4" key="1">
    <citation type="submission" date="2017-10" db="EMBL/GenBank/DDBJ databases">
        <authorList>
            <person name="Regsiter A."/>
            <person name="William W."/>
        </authorList>
    </citation>
    <scope>NUCLEOTIDE SEQUENCE [LARGE SCALE GENOMIC DNA]</scope>
    <source>
        <strain evidence="1 4">CFBP6984</strain>
        <strain evidence="2 3">CFBP7430</strain>
    </source>
</reference>
<evidence type="ECO:0000313" key="4">
    <source>
        <dbReference type="Proteomes" id="UP000234181"/>
    </source>
</evidence>
<evidence type="ECO:0000313" key="3">
    <source>
        <dbReference type="Proteomes" id="UP000234166"/>
    </source>
</evidence>
<comment type="caution">
    <text evidence="2">The sequence shown here is derived from an EMBL/GenBank/DDBJ whole genome shotgun (WGS) entry which is preliminary data.</text>
</comment>
<evidence type="ECO:0000313" key="2">
    <source>
        <dbReference type="EMBL" id="SON92239.1"/>
    </source>
</evidence>
<dbReference type="EMBL" id="OCYS01000131">
    <property type="protein sequence ID" value="SON92239.1"/>
    <property type="molecule type" value="Genomic_DNA"/>
</dbReference>
<dbReference type="EMBL" id="OCYT01000136">
    <property type="protein sequence ID" value="SON86855.1"/>
    <property type="molecule type" value="Genomic_DNA"/>
</dbReference>